<dbReference type="SUPFAM" id="SSF51161">
    <property type="entry name" value="Trimeric LpxA-like enzymes"/>
    <property type="match status" value="1"/>
</dbReference>
<dbReference type="Proteomes" id="UP000069526">
    <property type="component" value="Unassembled WGS sequence"/>
</dbReference>
<dbReference type="GO" id="GO:0008374">
    <property type="term" value="F:O-acyltransferase activity"/>
    <property type="evidence" value="ECO:0007669"/>
    <property type="project" value="TreeGrafter"/>
</dbReference>
<evidence type="ECO:0000259" key="4">
    <source>
        <dbReference type="SMART" id="SM01266"/>
    </source>
</evidence>
<proteinExistence type="inferred from homology"/>
<accession>A0A123UQU1</accession>
<organism evidence="5 6">
    <name type="scientific">Streptococcus suis</name>
    <dbReference type="NCBI Taxonomy" id="1307"/>
    <lineage>
        <taxon>Bacteria</taxon>
        <taxon>Bacillati</taxon>
        <taxon>Bacillota</taxon>
        <taxon>Bacilli</taxon>
        <taxon>Lactobacillales</taxon>
        <taxon>Streptococcaceae</taxon>
        <taxon>Streptococcus</taxon>
    </lineage>
</organism>
<dbReference type="InterPro" id="IPR018357">
    <property type="entry name" value="Hexapep_transf_CS"/>
</dbReference>
<feature type="domain" description="Maltose/galactoside acetyltransferase" evidence="4">
    <location>
        <begin position="5"/>
        <end position="58"/>
    </location>
</feature>
<dbReference type="Pfam" id="PF12464">
    <property type="entry name" value="Mac"/>
    <property type="match status" value="1"/>
</dbReference>
<dbReference type="AlphaFoldDB" id="A0A123UQU1"/>
<dbReference type="InterPro" id="IPR051159">
    <property type="entry name" value="Hexapeptide_acetyltransf"/>
</dbReference>
<dbReference type="PANTHER" id="PTHR23416">
    <property type="entry name" value="SIALIC ACID SYNTHASE-RELATED"/>
    <property type="match status" value="1"/>
</dbReference>
<evidence type="ECO:0000256" key="1">
    <source>
        <dbReference type="ARBA" id="ARBA00007274"/>
    </source>
</evidence>
<comment type="similarity">
    <text evidence="1">Belongs to the transferase hexapeptide repeat family.</text>
</comment>
<dbReference type="CDD" id="cd03357">
    <property type="entry name" value="LbH_MAT_GAT"/>
    <property type="match status" value="1"/>
</dbReference>
<dbReference type="SMART" id="SM01266">
    <property type="entry name" value="Mac"/>
    <property type="match status" value="1"/>
</dbReference>
<dbReference type="InterPro" id="IPR011004">
    <property type="entry name" value="Trimer_LpxA-like_sf"/>
</dbReference>
<dbReference type="PANTHER" id="PTHR23416:SF23">
    <property type="entry name" value="ACETYLTRANSFERASE C18B11.09C-RELATED"/>
    <property type="match status" value="1"/>
</dbReference>
<evidence type="ECO:0000313" key="6">
    <source>
        <dbReference type="Proteomes" id="UP000069526"/>
    </source>
</evidence>
<keyword evidence="2 5" id="KW-0808">Transferase</keyword>
<dbReference type="EC" id="2.3.1.-" evidence="5"/>
<dbReference type="EMBL" id="FIJK01000069">
    <property type="protein sequence ID" value="CYW66071.1"/>
    <property type="molecule type" value="Genomic_DNA"/>
</dbReference>
<evidence type="ECO:0000313" key="5">
    <source>
        <dbReference type="EMBL" id="CYW66071.1"/>
    </source>
</evidence>
<evidence type="ECO:0000256" key="3">
    <source>
        <dbReference type="ARBA" id="ARBA00022737"/>
    </source>
</evidence>
<dbReference type="InterPro" id="IPR001451">
    <property type="entry name" value="Hexapep"/>
</dbReference>
<dbReference type="InterPro" id="IPR024688">
    <property type="entry name" value="Mac_dom"/>
</dbReference>
<reference evidence="5 6" key="1">
    <citation type="submission" date="2016-02" db="EMBL/GenBank/DDBJ databases">
        <authorList>
            <consortium name="Pathogen Informatics"/>
        </authorList>
    </citation>
    <scope>NUCLEOTIDE SEQUENCE [LARGE SCALE GENOMIC DNA]</scope>
    <source>
        <strain evidence="5 6">SS1013</strain>
    </source>
</reference>
<dbReference type="Pfam" id="PF00132">
    <property type="entry name" value="Hexapep"/>
    <property type="match status" value="1"/>
</dbReference>
<evidence type="ECO:0000256" key="2">
    <source>
        <dbReference type="ARBA" id="ARBA00022679"/>
    </source>
</evidence>
<dbReference type="GO" id="GO:0016407">
    <property type="term" value="F:acetyltransferase activity"/>
    <property type="evidence" value="ECO:0007669"/>
    <property type="project" value="InterPro"/>
</dbReference>
<sequence>MKTELEKALAGLEYDARDQEVRGMQAQVKKWCHEFNHATPDDPIKSSLLAKLVSGYNDQVFIEEGFHCLFGKNIHFGGMAMLNYNCTILDSQKVYIGDRALIGPGCQLICTNHALDADERLAGLFDNKPIRLGRRAWLGANVTVLPGVTIGDGAVIGAGSVVTKDVPANHVAVGNPCRVIRPITAEDKLMRDVLLQRGA</sequence>
<keyword evidence="5" id="KW-0012">Acyltransferase</keyword>
<keyword evidence="3" id="KW-0677">Repeat</keyword>
<dbReference type="PROSITE" id="PS00101">
    <property type="entry name" value="HEXAPEP_TRANSFERASES"/>
    <property type="match status" value="1"/>
</dbReference>
<name>A0A123UQU1_STRSU</name>
<dbReference type="Gene3D" id="2.160.10.10">
    <property type="entry name" value="Hexapeptide repeat proteins"/>
    <property type="match status" value="1"/>
</dbReference>
<gene>
    <name evidence="5" type="primary">maa_2</name>
    <name evidence="5" type="ORF">ERS132539_02108</name>
</gene>
<protein>
    <submittedName>
        <fullName evidence="5">Maltose O-acetyltransferase</fullName>
        <ecNumber evidence="5">2.3.1.-</ecNumber>
    </submittedName>
</protein>